<evidence type="ECO:0000313" key="2">
    <source>
        <dbReference type="Proteomes" id="UP000320210"/>
    </source>
</evidence>
<dbReference type="GeneID" id="55619482"/>
<gene>
    <name evidence="1" type="primary">36</name>
    <name evidence="1" type="ORF">SEA_ADELAIDE_36</name>
</gene>
<protein>
    <submittedName>
        <fullName evidence="1">Uncharacterized protein</fullName>
    </submittedName>
</protein>
<accession>A0A514DKH0</accession>
<evidence type="ECO:0000313" key="1">
    <source>
        <dbReference type="EMBL" id="QDH94107.1"/>
    </source>
</evidence>
<name>A0A514DKH0_9CAUD</name>
<dbReference type="Proteomes" id="UP000320210">
    <property type="component" value="Genome"/>
</dbReference>
<dbReference type="EMBL" id="MK977715">
    <property type="protein sequence ID" value="QDH94107.1"/>
    <property type="molecule type" value="Genomic_DNA"/>
</dbReference>
<keyword evidence="2" id="KW-1185">Reference proteome</keyword>
<proteinExistence type="predicted"/>
<organism evidence="1 2">
    <name type="scientific">Corynebacterium phage Adelaide</name>
    <dbReference type="NCBI Taxonomy" id="2588499"/>
    <lineage>
        <taxon>Viruses</taxon>
        <taxon>Duplodnaviria</taxon>
        <taxon>Heunggongvirae</taxon>
        <taxon>Uroviricota</taxon>
        <taxon>Caudoviricetes</taxon>
        <taxon>Samwavirus</taxon>
        <taxon>Samwavirus adelaide</taxon>
    </lineage>
</organism>
<reference evidence="1 2" key="1">
    <citation type="submission" date="2019-05" db="EMBL/GenBank/DDBJ databases">
        <authorList>
            <person name="Albert R.M."/>
            <person name="Nur A.I."/>
            <person name="Ayala A."/>
            <person name="Bradley M.S."/>
            <person name="Burch R.E."/>
            <person name="Chen M."/>
            <person name="Dulaney A."/>
            <person name="Kakulamarri P.S."/>
            <person name="Kelly K.U."/>
            <person name="Maynor S.D."/>
            <person name="Perritt S.E."/>
            <person name="Praveen H."/>
            <person name="Slemons D.M."/>
            <person name="Snidow C.R."/>
            <person name="Thalluri S."/>
            <person name="Vyawahare A.K."/>
            <person name="Williams M.R."/>
            <person name="Monti D.L."/>
            <person name="Garlena R.A."/>
            <person name="Russell D.A."/>
            <person name="Pope W.H."/>
            <person name="Jacobs-Sera D."/>
            <person name="Hatfull G.F."/>
        </authorList>
    </citation>
    <scope>NUCLEOTIDE SEQUENCE [LARGE SCALE GENOMIC DNA]</scope>
</reference>
<dbReference type="RefSeq" id="YP_009849075.1">
    <property type="nucleotide sequence ID" value="NC_048791.1"/>
</dbReference>
<dbReference type="KEGG" id="vg:55619482"/>
<sequence>MGQTVNAIASAKRLHNAYEQRVWRARMPGYTRRTWAELDHVCRQEFIDIAQAVHDGHTTFDGHPITEWVRHHAKDTP</sequence>